<organism evidence="4 5">
    <name type="scientific">Crassostrea virginica</name>
    <name type="common">Eastern oyster</name>
    <dbReference type="NCBI Taxonomy" id="6565"/>
    <lineage>
        <taxon>Eukaryota</taxon>
        <taxon>Metazoa</taxon>
        <taxon>Spiralia</taxon>
        <taxon>Lophotrochozoa</taxon>
        <taxon>Mollusca</taxon>
        <taxon>Bivalvia</taxon>
        <taxon>Autobranchia</taxon>
        <taxon>Pteriomorphia</taxon>
        <taxon>Ostreida</taxon>
        <taxon>Ostreoidea</taxon>
        <taxon>Ostreidae</taxon>
        <taxon>Crassostrea</taxon>
    </lineage>
</organism>
<dbReference type="RefSeq" id="XP_022302372.1">
    <property type="nucleotide sequence ID" value="XM_022446664.1"/>
</dbReference>
<protein>
    <submittedName>
        <fullName evidence="5">Uncharacterized protein LOC111110250 isoform X2</fullName>
    </submittedName>
</protein>
<evidence type="ECO:0000256" key="3">
    <source>
        <dbReference type="SAM" id="SignalP"/>
    </source>
</evidence>
<evidence type="ECO:0000256" key="2">
    <source>
        <dbReference type="SAM" id="Phobius"/>
    </source>
</evidence>
<sequence length="289" mass="31377">MDTLKFQTMSWLFSLVFVLTLTNCVSGSSQYLYFDSTCDDFERYTIFDDDTYYIKWRGSKLSSFSSTSCSFKFSPYDTDYKVCVEAVDYNVNDCNVNLQYYGGLIATLLLRTYSCFDTTPSKFCGDTYDDLKIKLTTPSKTGSLPGSFTLKVTTKNAYQVGVVAGAVVGGVVFAIIVVAVVIVVCRNRRVFTRHVVVGAGSQPQVVTTSSSSYGGGYANPNYPVPPPYSGPQAPASGNIMNSYPPPPSTGYNAAAYPAAGQNFSTGQNYSTGYSTDQSTENKCPPYPGN</sequence>
<feature type="region of interest" description="Disordered" evidence="1">
    <location>
        <begin position="224"/>
        <end position="244"/>
    </location>
</feature>
<dbReference type="OrthoDB" id="6115283at2759"/>
<feature type="region of interest" description="Disordered" evidence="1">
    <location>
        <begin position="266"/>
        <end position="289"/>
    </location>
</feature>
<evidence type="ECO:0000313" key="5">
    <source>
        <dbReference type="RefSeq" id="XP_022302372.1"/>
    </source>
</evidence>
<reference evidence="5" key="1">
    <citation type="submission" date="2025-08" db="UniProtKB">
        <authorList>
            <consortium name="RefSeq"/>
        </authorList>
    </citation>
    <scope>IDENTIFICATION</scope>
    <source>
        <tissue evidence="5">Whole sample</tissue>
    </source>
</reference>
<accession>A0A8B8BG84</accession>
<gene>
    <name evidence="5" type="primary">LOC111110250</name>
</gene>
<feature type="signal peptide" evidence="3">
    <location>
        <begin position="1"/>
        <end position="27"/>
    </location>
</feature>
<evidence type="ECO:0000313" key="4">
    <source>
        <dbReference type="Proteomes" id="UP000694844"/>
    </source>
</evidence>
<keyword evidence="2" id="KW-0812">Transmembrane</keyword>
<dbReference type="GeneID" id="111110250"/>
<name>A0A8B8BG84_CRAVI</name>
<keyword evidence="3" id="KW-0732">Signal</keyword>
<feature type="chain" id="PRO_5034493853" evidence="3">
    <location>
        <begin position="28"/>
        <end position="289"/>
    </location>
</feature>
<keyword evidence="2" id="KW-0472">Membrane</keyword>
<feature type="compositionally biased region" description="Polar residues" evidence="1">
    <location>
        <begin position="266"/>
        <end position="281"/>
    </location>
</feature>
<proteinExistence type="predicted"/>
<keyword evidence="2" id="KW-1133">Transmembrane helix</keyword>
<evidence type="ECO:0000256" key="1">
    <source>
        <dbReference type="SAM" id="MobiDB-lite"/>
    </source>
</evidence>
<keyword evidence="4" id="KW-1185">Reference proteome</keyword>
<feature type="transmembrane region" description="Helical" evidence="2">
    <location>
        <begin position="157"/>
        <end position="184"/>
    </location>
</feature>
<dbReference type="Proteomes" id="UP000694844">
    <property type="component" value="Chromosome 8"/>
</dbReference>
<dbReference type="AlphaFoldDB" id="A0A8B8BG84"/>